<evidence type="ECO:0000256" key="5">
    <source>
        <dbReference type="ARBA" id="ARBA00022741"/>
    </source>
</evidence>
<dbReference type="Gene3D" id="3.40.50.300">
    <property type="entry name" value="P-loop containing nucleotide triphosphate hydrolases"/>
    <property type="match status" value="1"/>
</dbReference>
<keyword evidence="7" id="KW-0862">Zinc</keyword>
<evidence type="ECO:0000256" key="11">
    <source>
        <dbReference type="ARBA" id="ARBA00038474"/>
    </source>
</evidence>
<feature type="domain" description="C2H2-type" evidence="14">
    <location>
        <begin position="1121"/>
        <end position="1148"/>
    </location>
</feature>
<dbReference type="FunFam" id="3.30.160.60:FF:000130">
    <property type="entry name" value="Spalt-like transcription factor 4"/>
    <property type="match status" value="1"/>
</dbReference>
<feature type="compositionally biased region" description="Basic residues" evidence="13">
    <location>
        <begin position="1578"/>
        <end position="1587"/>
    </location>
</feature>
<accession>A0A4U5UY69</accession>
<dbReference type="GO" id="GO:0008270">
    <property type="term" value="F:zinc ion binding"/>
    <property type="evidence" value="ECO:0007669"/>
    <property type="project" value="UniProtKB-KW"/>
</dbReference>
<keyword evidence="10" id="KW-0539">Nucleus</keyword>
<dbReference type="InterPro" id="IPR027417">
    <property type="entry name" value="P-loop_NTPase"/>
</dbReference>
<evidence type="ECO:0000259" key="14">
    <source>
        <dbReference type="PROSITE" id="PS50157"/>
    </source>
</evidence>
<evidence type="ECO:0000256" key="1">
    <source>
        <dbReference type="ARBA" id="ARBA00004123"/>
    </source>
</evidence>
<feature type="region of interest" description="Disordered" evidence="13">
    <location>
        <begin position="1206"/>
        <end position="1348"/>
    </location>
</feature>
<dbReference type="Pfam" id="PF13912">
    <property type="entry name" value="zf-C2H2_6"/>
    <property type="match status" value="1"/>
</dbReference>
<feature type="compositionally biased region" description="Low complexity" evidence="13">
    <location>
        <begin position="409"/>
        <end position="425"/>
    </location>
</feature>
<name>A0A4U5UY69_COLLU</name>
<sequence length="1682" mass="178901">MLLIVVYFSLPDKVIRLTEIRLLLAGWFLSEKNWVGDIILGIPLGERRRTYHSEVRQGQVGRWMVQLVDTPGWLRHNSLKDTPEIVKQEITRLCTPGPHTIILVVSTAVAFTKVHLSSIKEHMNLLGPDVWRHTLVLFSWCDSLGTTTVEEFIEGEGSALHFLLKKCNNRYHSFNIHSNNPTQVTQLLEKIEWMATENSIFYPNVDETDKWEEETVTEVMSPPGESLFELFVNFCKERTEDLVMSIRKLLIKQEKACSISEPPDRLPDVYLGCHAVLSLLKKDKVSLILVINLLVSDLLQIGITVVFIINSSQLPHALRSSVKGSQSPSLPTEGPPLSCSTSQPTHQPLKDPQPSLSPDIPYFSLSSQTQHTPPAPQLSGCNPSAQSSTSALIHPPRSIHMASPKLGLSATTTTSSSSSSSSASLCPPPHPGSPSRVPEGPPSPVTPTPSPGVTSASAAPSRAQLSIALILEELRVLQQRQIHQMQITEEICRQVLRLGGASYTIETPSQHLLPALPQLCLEGSKRAASPTTQPNASEPPTSVAPLLACFSSLLPSQAANKPTKPSSSLSQILQPHKSQIEGTGGSQGAQGYLRVSSRSSAPSTSSSAAISMASSAYPLALSLALPNRYLHEKSPNTTSVSGHSGRSFINASLSTSVSMVPNTQHALQSVSGGSDSSSASSSTTSGRLQHACRFCGKMFSSDSSLQIHLRSHTGERPYQCPVCLSRFTTRGNLKVHFLRHREQNPELSLSLLPPSLFGIALGATGGSDMGQSMSSGSSTSGMNMIQKKPKSRHEDETCGDHLEVGSTSTGFSLGASGGSTPSTLPLAPSVDLALISHSLLQLNRAAAVAAAASITSGSSHSSSSSSTSTSSLATSLLSNPSLSSSSTITELFKGAKQQHFDENTPPHAPMLSSAAYSQLAHLPKLLFPSVSTSSSTPAVHSSLYNHPQALGLLRTPLPSTPGSHQLASSSHSQLSFPFSSFPKVPGQPTSTPSSLPSSMATSTPTSETSKLQRLVEKLEKVPPHSSSPWTNSSTSSSILEMLSSSTTTSSPANSRLTNASTSTTYVMASPPSSNLVSTSVSNFTHEMVAALGMSANGARAMAGSLLPSLSITGPAGNLTTNQCGVCLRVLSCPRALRLHQATHLGERPFPCKICGRSFSTKGSLRSHLATHHARPPNARVQNSCPLCQRKFTNALVLQHHIRMHLGGQLPTDGTEDTAHEMPAESNAKPLSQCQSQSTDPNTASSKTPPLTGHSKSPAPSSQLQTGGSATVSGSLKPVEFTKNPSKSGSSSPDLIPPTDLSPDPFMNPTPQTPPPGSVDPPVLCVSAPLPSSQQTDQASPADKDNQVEQATVDIYLPNSTSSPISSTVTKTTVSSNAMVVDCEEDEASTSSDAFLGSRSNLEDLQSTPTLGTPFAYTCPSTSSNPTLSQDVLNVNTTPTLESDSVSPRPKSPEPMEEDKDQSPQPASPKQDQATVPVDDSKMKSTLETADNIGAEVRDASQRAATFVRETRQSFHFGSYGREDRVEGVKISGLTPSEELDASVPISLAPTLPSPMSRPEKKTYCCAECGKEYASRSGLKGHMKHHGVVTKTTRPPARSSRSSTDQLPSSTSMTSLNIPATRSSAGFWNQYQAFLNTSNEPTDNTTTGNQGENESTRSAKSPVRSQMDPRAPDDAGEESNEET</sequence>
<dbReference type="InterPro" id="IPR013087">
    <property type="entry name" value="Znf_C2H2_type"/>
</dbReference>
<comment type="subcellular location">
    <subcellularLocation>
        <location evidence="1">Nucleus</location>
    </subcellularLocation>
</comment>
<feature type="region of interest" description="Disordered" evidence="13">
    <location>
        <begin position="768"/>
        <end position="804"/>
    </location>
</feature>
<feature type="compositionally biased region" description="Polar residues" evidence="13">
    <location>
        <begin position="1388"/>
        <end position="1410"/>
    </location>
</feature>
<dbReference type="Proteomes" id="UP000298787">
    <property type="component" value="Chromosome 12"/>
</dbReference>
<evidence type="ECO:0000256" key="10">
    <source>
        <dbReference type="ARBA" id="ARBA00023242"/>
    </source>
</evidence>
<feature type="region of interest" description="Disordered" evidence="13">
    <location>
        <begin position="1577"/>
        <end position="1616"/>
    </location>
</feature>
<feature type="region of interest" description="Disordered" evidence="13">
    <location>
        <begin position="1383"/>
        <end position="1481"/>
    </location>
</feature>
<feature type="compositionally biased region" description="Polar residues" evidence="13">
    <location>
        <begin position="1329"/>
        <end position="1338"/>
    </location>
</feature>
<evidence type="ECO:0000256" key="9">
    <source>
        <dbReference type="ARBA" id="ARBA00023163"/>
    </source>
</evidence>
<evidence type="ECO:0000313" key="17">
    <source>
        <dbReference type="Proteomes" id="UP000298787"/>
    </source>
</evidence>
<keyword evidence="8" id="KW-0805">Transcription regulation</keyword>
<feature type="compositionally biased region" description="Low complexity" evidence="13">
    <location>
        <begin position="1589"/>
        <end position="1603"/>
    </location>
</feature>
<dbReference type="InterPro" id="IPR036236">
    <property type="entry name" value="Znf_C2H2_sf"/>
</dbReference>
<evidence type="ECO:0000259" key="15">
    <source>
        <dbReference type="PROSITE" id="PS51720"/>
    </source>
</evidence>
<evidence type="ECO:0000256" key="6">
    <source>
        <dbReference type="ARBA" id="ARBA00022771"/>
    </source>
</evidence>
<feature type="region of interest" description="Disordered" evidence="13">
    <location>
        <begin position="407"/>
        <end position="459"/>
    </location>
</feature>
<feature type="compositionally biased region" description="Polar residues" evidence="13">
    <location>
        <begin position="1462"/>
        <end position="1473"/>
    </location>
</feature>
<keyword evidence="17" id="KW-1185">Reference proteome</keyword>
<dbReference type="GO" id="GO:0000981">
    <property type="term" value="F:DNA-binding transcription factor activity, RNA polymerase II-specific"/>
    <property type="evidence" value="ECO:0007669"/>
    <property type="project" value="TreeGrafter"/>
</dbReference>
<dbReference type="SUPFAM" id="SSF57667">
    <property type="entry name" value="beta-beta-alpha zinc fingers"/>
    <property type="match status" value="3"/>
</dbReference>
<keyword evidence="9" id="KW-0804">Transcription</keyword>
<dbReference type="InterPro" id="IPR006703">
    <property type="entry name" value="G_AIG1"/>
</dbReference>
<reference evidence="16 17" key="1">
    <citation type="submission" date="2019-01" db="EMBL/GenBank/DDBJ databases">
        <title>Genome Assembly of Collichthys lucidus.</title>
        <authorList>
            <person name="Cai M."/>
            <person name="Xiao S."/>
        </authorList>
    </citation>
    <scope>NUCLEOTIDE SEQUENCE [LARGE SCALE GENOMIC DNA]</scope>
    <source>
        <strain evidence="16">JT15FE1705JMU</strain>
        <tissue evidence="16">Muscle</tissue>
    </source>
</reference>
<feature type="region of interest" description="Disordered" evidence="13">
    <location>
        <begin position="978"/>
        <end position="1012"/>
    </location>
</feature>
<keyword evidence="4" id="KW-0677">Repeat</keyword>
<feature type="region of interest" description="Disordered" evidence="13">
    <location>
        <begin position="557"/>
        <end position="598"/>
    </location>
</feature>
<dbReference type="PANTHER" id="PTHR23233:SF85">
    <property type="entry name" value="SAL-LIKE PROTEIN 2"/>
    <property type="match status" value="1"/>
</dbReference>
<feature type="region of interest" description="Disordered" evidence="13">
    <location>
        <begin position="1631"/>
        <end position="1682"/>
    </location>
</feature>
<feature type="region of interest" description="Disordered" evidence="13">
    <location>
        <begin position="856"/>
        <end position="882"/>
    </location>
</feature>
<organism evidence="16 17">
    <name type="scientific">Collichthys lucidus</name>
    <name type="common">Big head croaker</name>
    <name type="synonym">Sciaena lucida</name>
    <dbReference type="NCBI Taxonomy" id="240159"/>
    <lineage>
        <taxon>Eukaryota</taxon>
        <taxon>Metazoa</taxon>
        <taxon>Chordata</taxon>
        <taxon>Craniata</taxon>
        <taxon>Vertebrata</taxon>
        <taxon>Euteleostomi</taxon>
        <taxon>Actinopterygii</taxon>
        <taxon>Neopterygii</taxon>
        <taxon>Teleostei</taxon>
        <taxon>Neoteleostei</taxon>
        <taxon>Acanthomorphata</taxon>
        <taxon>Eupercaria</taxon>
        <taxon>Sciaenidae</taxon>
        <taxon>Collichthys</taxon>
    </lineage>
</organism>
<keyword evidence="3" id="KW-0479">Metal-binding</keyword>
<feature type="compositionally biased region" description="Polar residues" evidence="13">
    <location>
        <begin position="1228"/>
        <end position="1273"/>
    </location>
</feature>
<comment type="similarity">
    <text evidence="2">Belongs to the TRAFAC class TrmE-Era-EngA-EngB-Septin-like GTPase superfamily. AIG1/Toc34/Toc159-like paraseptin GTPase family. IAN subfamily.</text>
</comment>
<dbReference type="FunFam" id="3.30.160.60:FF:000096">
    <property type="entry name" value="Zinc finger and BTB domain-containing protein 18 isoform 1"/>
    <property type="match status" value="1"/>
</dbReference>
<dbReference type="GO" id="GO:0005525">
    <property type="term" value="F:GTP binding"/>
    <property type="evidence" value="ECO:0007669"/>
    <property type="project" value="InterPro"/>
</dbReference>
<dbReference type="Pfam" id="PF00096">
    <property type="entry name" value="zf-C2H2"/>
    <property type="match status" value="1"/>
</dbReference>
<feature type="compositionally biased region" description="Polar residues" evidence="13">
    <location>
        <begin position="379"/>
        <end position="391"/>
    </location>
</feature>
<keyword evidence="6 12" id="KW-0863">Zinc-finger</keyword>
<feature type="compositionally biased region" description="Basic and acidic residues" evidence="13">
    <location>
        <begin position="792"/>
        <end position="803"/>
    </location>
</feature>
<proteinExistence type="inferred from homology"/>
<feature type="compositionally biased region" description="Low complexity" evidence="13">
    <location>
        <begin position="769"/>
        <end position="784"/>
    </location>
</feature>
<evidence type="ECO:0000256" key="8">
    <source>
        <dbReference type="ARBA" id="ARBA00023015"/>
    </source>
</evidence>
<evidence type="ECO:0000256" key="4">
    <source>
        <dbReference type="ARBA" id="ARBA00022737"/>
    </source>
</evidence>
<feature type="compositionally biased region" description="Polar residues" evidence="13">
    <location>
        <begin position="1604"/>
        <end position="1616"/>
    </location>
</feature>
<dbReference type="GO" id="GO:0005634">
    <property type="term" value="C:nucleus"/>
    <property type="evidence" value="ECO:0007669"/>
    <property type="project" value="UniProtKB-SubCell"/>
</dbReference>
<feature type="compositionally biased region" description="Polar residues" evidence="13">
    <location>
        <begin position="1282"/>
        <end position="1292"/>
    </location>
</feature>
<feature type="domain" description="C2H2-type" evidence="14">
    <location>
        <begin position="718"/>
        <end position="745"/>
    </location>
</feature>
<feature type="compositionally biased region" description="Polar residues" evidence="13">
    <location>
        <begin position="1631"/>
        <end position="1658"/>
    </location>
</feature>
<evidence type="ECO:0000313" key="16">
    <source>
        <dbReference type="EMBL" id="TKS80277.1"/>
    </source>
</evidence>
<keyword evidence="5" id="KW-0547">Nucleotide-binding</keyword>
<dbReference type="PROSITE" id="PS50157">
    <property type="entry name" value="ZINC_FINGER_C2H2_2"/>
    <property type="match status" value="6"/>
</dbReference>
<feature type="compositionally biased region" description="Polar residues" evidence="13">
    <location>
        <begin position="557"/>
        <end position="581"/>
    </location>
</feature>
<protein>
    <submittedName>
        <fullName evidence="16">Sal-like protein 2</fullName>
    </submittedName>
</protein>
<evidence type="ECO:0000256" key="13">
    <source>
        <dbReference type="SAM" id="MobiDB-lite"/>
    </source>
</evidence>
<dbReference type="Pfam" id="PF04548">
    <property type="entry name" value="AIG1"/>
    <property type="match status" value="1"/>
</dbReference>
<feature type="domain" description="C2H2-type" evidence="14">
    <location>
        <begin position="690"/>
        <end position="717"/>
    </location>
</feature>
<dbReference type="PANTHER" id="PTHR23233">
    <property type="entry name" value="SAL-LIKE PROTEIN"/>
    <property type="match status" value="1"/>
</dbReference>
<gene>
    <name evidence="16" type="ORF">D9C73_013490</name>
</gene>
<feature type="compositionally biased region" description="Low complexity" evidence="13">
    <location>
        <begin position="978"/>
        <end position="1009"/>
    </location>
</feature>
<feature type="compositionally biased region" description="Pro residues" evidence="13">
    <location>
        <begin position="439"/>
        <end position="450"/>
    </location>
</feature>
<dbReference type="SMART" id="SM00355">
    <property type="entry name" value="ZnF_C2H2"/>
    <property type="match status" value="6"/>
</dbReference>
<feature type="region of interest" description="Disordered" evidence="13">
    <location>
        <begin position="320"/>
        <end position="395"/>
    </location>
</feature>
<dbReference type="STRING" id="240159.A0A4U5UY69"/>
<feature type="compositionally biased region" description="Polar residues" evidence="13">
    <location>
        <begin position="1418"/>
        <end position="1445"/>
    </location>
</feature>
<dbReference type="PROSITE" id="PS51720">
    <property type="entry name" value="G_AIG1"/>
    <property type="match status" value="1"/>
</dbReference>
<feature type="domain" description="AIG1-type G" evidence="15">
    <location>
        <begin position="17"/>
        <end position="210"/>
    </location>
</feature>
<dbReference type="GO" id="GO:0000978">
    <property type="term" value="F:RNA polymerase II cis-regulatory region sequence-specific DNA binding"/>
    <property type="evidence" value="ECO:0007669"/>
    <property type="project" value="TreeGrafter"/>
</dbReference>
<dbReference type="EMBL" id="CM014089">
    <property type="protein sequence ID" value="TKS80277.1"/>
    <property type="molecule type" value="Genomic_DNA"/>
</dbReference>
<evidence type="ECO:0000256" key="2">
    <source>
        <dbReference type="ARBA" id="ARBA00008535"/>
    </source>
</evidence>
<feature type="compositionally biased region" description="Pro residues" evidence="13">
    <location>
        <begin position="1305"/>
        <end position="1318"/>
    </location>
</feature>
<evidence type="ECO:0000256" key="3">
    <source>
        <dbReference type="ARBA" id="ARBA00022723"/>
    </source>
</evidence>
<feature type="compositionally biased region" description="Acidic residues" evidence="13">
    <location>
        <begin position="1673"/>
        <end position="1682"/>
    </location>
</feature>
<dbReference type="PROSITE" id="PS00028">
    <property type="entry name" value="ZINC_FINGER_C2H2_1"/>
    <property type="match status" value="6"/>
</dbReference>
<dbReference type="SUPFAM" id="SSF52540">
    <property type="entry name" value="P-loop containing nucleoside triphosphate hydrolases"/>
    <property type="match status" value="1"/>
</dbReference>
<feature type="domain" description="C2H2-type" evidence="14">
    <location>
        <begin position="1182"/>
        <end position="1209"/>
    </location>
</feature>
<dbReference type="FunFam" id="3.30.160.60:FF:000025">
    <property type="entry name" value="Spalt-like transcription factor 1"/>
    <property type="match status" value="1"/>
</dbReference>
<dbReference type="Pfam" id="PF13894">
    <property type="entry name" value="zf-C2H2_4"/>
    <property type="match status" value="1"/>
</dbReference>
<feature type="domain" description="C2H2-type" evidence="14">
    <location>
        <begin position="1563"/>
        <end position="1585"/>
    </location>
</feature>
<dbReference type="InterPro" id="IPR051565">
    <property type="entry name" value="Sal_C2H2-zinc-finger"/>
</dbReference>
<evidence type="ECO:0000256" key="12">
    <source>
        <dbReference type="PROSITE-ProRule" id="PRU00042"/>
    </source>
</evidence>
<feature type="domain" description="C2H2-type" evidence="14">
    <location>
        <begin position="1149"/>
        <end position="1176"/>
    </location>
</feature>
<dbReference type="Gene3D" id="3.30.160.60">
    <property type="entry name" value="Classic Zinc Finger"/>
    <property type="match status" value="4"/>
</dbReference>
<comment type="similarity">
    <text evidence="11">Belongs to the sal C2H2-type zinc-finger protein family.</text>
</comment>
<evidence type="ECO:0000256" key="7">
    <source>
        <dbReference type="ARBA" id="ARBA00022833"/>
    </source>
</evidence>